<organism evidence="1 2">
    <name type="scientific">Cuscuta campestris</name>
    <dbReference type="NCBI Taxonomy" id="132261"/>
    <lineage>
        <taxon>Eukaryota</taxon>
        <taxon>Viridiplantae</taxon>
        <taxon>Streptophyta</taxon>
        <taxon>Embryophyta</taxon>
        <taxon>Tracheophyta</taxon>
        <taxon>Spermatophyta</taxon>
        <taxon>Magnoliopsida</taxon>
        <taxon>eudicotyledons</taxon>
        <taxon>Gunneridae</taxon>
        <taxon>Pentapetalae</taxon>
        <taxon>asterids</taxon>
        <taxon>lamiids</taxon>
        <taxon>Solanales</taxon>
        <taxon>Convolvulaceae</taxon>
        <taxon>Cuscuteae</taxon>
        <taxon>Cuscuta</taxon>
        <taxon>Cuscuta subgen. Grammica</taxon>
        <taxon>Cuscuta sect. Cleistogrammica</taxon>
    </lineage>
</organism>
<gene>
    <name evidence="1" type="ORF">CCAM_LOCUS10203</name>
</gene>
<protein>
    <submittedName>
        <fullName evidence="1">Uncharacterized protein</fullName>
    </submittedName>
</protein>
<accession>A0A484KYF4</accession>
<dbReference type="AlphaFoldDB" id="A0A484KYF4"/>
<evidence type="ECO:0000313" key="1">
    <source>
        <dbReference type="EMBL" id="VFQ68427.1"/>
    </source>
</evidence>
<dbReference type="Proteomes" id="UP000595140">
    <property type="component" value="Unassembled WGS sequence"/>
</dbReference>
<sequence length="76" mass="8563">MDQRLNDVCVASKNSTEKNDILTIPQGIRRVAVLVSSVEKGRWSFKRTIDIANKIETSERVSEPDSATQGSWSWLI</sequence>
<keyword evidence="2" id="KW-1185">Reference proteome</keyword>
<reference evidence="1 2" key="1">
    <citation type="submission" date="2018-04" db="EMBL/GenBank/DDBJ databases">
        <authorList>
            <person name="Vogel A."/>
        </authorList>
    </citation>
    <scope>NUCLEOTIDE SEQUENCE [LARGE SCALE GENOMIC DNA]</scope>
</reference>
<evidence type="ECO:0000313" key="2">
    <source>
        <dbReference type="Proteomes" id="UP000595140"/>
    </source>
</evidence>
<proteinExistence type="predicted"/>
<dbReference type="EMBL" id="OOIL02000691">
    <property type="protein sequence ID" value="VFQ68427.1"/>
    <property type="molecule type" value="Genomic_DNA"/>
</dbReference>
<name>A0A484KYF4_9ASTE</name>